<dbReference type="InterPro" id="IPR006905">
    <property type="entry name" value="Flavin_halogenase"/>
</dbReference>
<name>A0A3B0SQT8_9ZZZZ</name>
<dbReference type="EMBL" id="UOEH01000645">
    <property type="protein sequence ID" value="VAW08205.1"/>
    <property type="molecule type" value="Genomic_DNA"/>
</dbReference>
<proteinExistence type="predicted"/>
<dbReference type="AlphaFoldDB" id="A0A3B0SQT8"/>
<dbReference type="PANTHER" id="PTHR43747:SF4">
    <property type="entry name" value="FLAVIN-DEPENDENT TRYPTOPHAN HALOGENASE"/>
    <property type="match status" value="1"/>
</dbReference>
<evidence type="ECO:0000313" key="1">
    <source>
        <dbReference type="EMBL" id="VAW08205.1"/>
    </source>
</evidence>
<dbReference type="SUPFAM" id="SSF51905">
    <property type="entry name" value="FAD/NAD(P)-binding domain"/>
    <property type="match status" value="1"/>
</dbReference>
<dbReference type="PANTHER" id="PTHR43747">
    <property type="entry name" value="FAD-BINDING PROTEIN"/>
    <property type="match status" value="1"/>
</dbReference>
<dbReference type="Gene3D" id="3.50.50.60">
    <property type="entry name" value="FAD/NAD(P)-binding domain"/>
    <property type="match status" value="1"/>
</dbReference>
<dbReference type="GO" id="GO:0004497">
    <property type="term" value="F:monooxygenase activity"/>
    <property type="evidence" value="ECO:0007669"/>
    <property type="project" value="InterPro"/>
</dbReference>
<reference evidence="1" key="1">
    <citation type="submission" date="2018-06" db="EMBL/GenBank/DDBJ databases">
        <authorList>
            <person name="Zhirakovskaya E."/>
        </authorList>
    </citation>
    <scope>NUCLEOTIDE SEQUENCE</scope>
</reference>
<gene>
    <name evidence="1" type="ORF">MNBD_ALPHA05-1868</name>
</gene>
<dbReference type="InterPro" id="IPR033856">
    <property type="entry name" value="Trp_halogen"/>
</dbReference>
<dbReference type="InterPro" id="IPR036188">
    <property type="entry name" value="FAD/NAD-bd_sf"/>
</dbReference>
<sequence length="530" mass="59588">MAKPIGNITVVGGGTSGWLAASYLARLFEQRVKTGDLSITLIESPDVGIIGVGESTARPMGDLLRLIGINESEFIKRCNATFKLSGWFANWDIDEAGKPVSWVNPFFSQSDIHGLNPASLFASYGMHRGGGPTDEGFTEAMSVCPDIIRAHKGPRLLGGEDYKSEIPYSYHMDAIELAKMLMERGKELGVKQIIDHVNEVHLDDRGFVSELILRKNGAHPIEFVIDATGFASIIIGKTLKEPFEPYDKYLLNDRAAVAQIPYEDPTRIEPTSRATGMNAGWAFRVPLFNRVGSGYIYSSKFISDDEAIAEFKAHIGDGGREVEPRVIRMRIGKVRRAWVKNCLALGLSSGFVEPLEATAIYSVQVQLQWLFGYFPNSDFNPAVIKRYNQLINGFYDEIVDFIALLFCISNREDTPYWRAVRHDMEIPPRLAENLELWRANMPGDLDLRSMTFFSPSSYRSALMGKQFYKGREYAAASLFSEANWRQYLNMRRQKTKDLMAKLPDHYTLLRRIRGEDTSPSASVTPIYINS</sequence>
<dbReference type="PIRSF" id="PIRSF011396">
    <property type="entry name" value="Trp_halogenase"/>
    <property type="match status" value="1"/>
</dbReference>
<accession>A0A3B0SQT8</accession>
<protein>
    <submittedName>
        <fullName evidence="1">Tryptophan halogenase</fullName>
    </submittedName>
</protein>
<organism evidence="1">
    <name type="scientific">hydrothermal vent metagenome</name>
    <dbReference type="NCBI Taxonomy" id="652676"/>
    <lineage>
        <taxon>unclassified sequences</taxon>
        <taxon>metagenomes</taxon>
        <taxon>ecological metagenomes</taxon>
    </lineage>
</organism>
<dbReference type="InterPro" id="IPR050816">
    <property type="entry name" value="Flavin-dep_Halogenase_NPB"/>
</dbReference>
<dbReference type="Pfam" id="PF04820">
    <property type="entry name" value="Trp_halogenase"/>
    <property type="match status" value="1"/>
</dbReference>